<protein>
    <submittedName>
        <fullName evidence="2">Uncharacterized protein</fullName>
    </submittedName>
</protein>
<evidence type="ECO:0000256" key="1">
    <source>
        <dbReference type="SAM" id="Phobius"/>
    </source>
</evidence>
<keyword evidence="1" id="KW-0812">Transmembrane</keyword>
<evidence type="ECO:0000313" key="3">
    <source>
        <dbReference type="Proteomes" id="UP000196368"/>
    </source>
</evidence>
<comment type="caution">
    <text evidence="2">The sequence shown here is derived from an EMBL/GenBank/DDBJ whole genome shotgun (WGS) entry which is preliminary data.</text>
</comment>
<feature type="transmembrane region" description="Helical" evidence="1">
    <location>
        <begin position="12"/>
        <end position="36"/>
    </location>
</feature>
<dbReference type="AlphaFoldDB" id="A0A1Y4DAE8"/>
<feature type="transmembrane region" description="Helical" evidence="1">
    <location>
        <begin position="42"/>
        <end position="68"/>
    </location>
</feature>
<organism evidence="2 3">
    <name type="scientific">Candidatus Avelusimicrobium gallicola</name>
    <dbReference type="NCBI Taxonomy" id="2562704"/>
    <lineage>
        <taxon>Bacteria</taxon>
        <taxon>Pseudomonadati</taxon>
        <taxon>Elusimicrobiota</taxon>
        <taxon>Elusimicrobia</taxon>
        <taxon>Elusimicrobiales</taxon>
        <taxon>Elusimicrobiaceae</taxon>
        <taxon>Candidatus Avelusimicrobium</taxon>
    </lineage>
</organism>
<keyword evidence="1" id="KW-1133">Transmembrane helix</keyword>
<keyword evidence="3" id="KW-1185">Reference proteome</keyword>
<accession>A0A1Y4DAE8</accession>
<evidence type="ECO:0000313" key="2">
    <source>
        <dbReference type="EMBL" id="OUO56046.1"/>
    </source>
</evidence>
<sequence>MFPDKSSIANFAGIVNSFFSVEKSVFAILVPAFWLFEAGGKRYILICVYISKLFPFRQLFLSVLRFIVRARTRAHKTKKDAPKRNPSSFFVVPVFLFFRCRLYRQEICSKKITPLFYSAGF</sequence>
<proteinExistence type="predicted"/>
<gene>
    <name evidence="2" type="ORF">B5F75_07140</name>
</gene>
<dbReference type="Proteomes" id="UP000196368">
    <property type="component" value="Unassembled WGS sequence"/>
</dbReference>
<keyword evidence="1" id="KW-0472">Membrane</keyword>
<name>A0A1Y4DAE8_9BACT</name>
<reference evidence="3" key="1">
    <citation type="submission" date="2017-04" db="EMBL/GenBank/DDBJ databases">
        <title>Function of individual gut microbiota members based on whole genome sequencing of pure cultures obtained from chicken caecum.</title>
        <authorList>
            <person name="Medvecky M."/>
            <person name="Cejkova D."/>
            <person name="Polansky O."/>
            <person name="Karasova D."/>
            <person name="Kubasova T."/>
            <person name="Cizek A."/>
            <person name="Rychlik I."/>
        </authorList>
    </citation>
    <scope>NUCLEOTIDE SEQUENCE [LARGE SCALE GENOMIC DNA]</scope>
    <source>
        <strain evidence="3">An273</strain>
    </source>
</reference>
<dbReference type="EMBL" id="NFJD01000005">
    <property type="protein sequence ID" value="OUO56046.1"/>
    <property type="molecule type" value="Genomic_DNA"/>
</dbReference>